<evidence type="ECO:0000256" key="1">
    <source>
        <dbReference type="ARBA" id="ARBA00022801"/>
    </source>
</evidence>
<dbReference type="InterPro" id="IPR050266">
    <property type="entry name" value="AB_hydrolase_sf"/>
</dbReference>
<reference evidence="4" key="1">
    <citation type="submission" date="2022-04" db="EMBL/GenBank/DDBJ databases">
        <title>Roseomonas acroporae sp. nov., isolated from coral Acropora digitifera.</title>
        <authorList>
            <person name="Sun H."/>
        </authorList>
    </citation>
    <scope>NUCLEOTIDE SEQUENCE</scope>
    <source>
        <strain evidence="4">NAR14</strain>
    </source>
</reference>
<evidence type="ECO:0000313" key="4">
    <source>
        <dbReference type="EMBL" id="MCK8787370.1"/>
    </source>
</evidence>
<dbReference type="GO" id="GO:0016787">
    <property type="term" value="F:hydrolase activity"/>
    <property type="evidence" value="ECO:0007669"/>
    <property type="project" value="UniProtKB-KW"/>
</dbReference>
<dbReference type="PROSITE" id="PS51318">
    <property type="entry name" value="TAT"/>
    <property type="match status" value="1"/>
</dbReference>
<organism evidence="4 5">
    <name type="scientific">Roseomonas acroporae</name>
    <dbReference type="NCBI Taxonomy" id="2937791"/>
    <lineage>
        <taxon>Bacteria</taxon>
        <taxon>Pseudomonadati</taxon>
        <taxon>Pseudomonadota</taxon>
        <taxon>Alphaproteobacteria</taxon>
        <taxon>Acetobacterales</taxon>
        <taxon>Roseomonadaceae</taxon>
        <taxon>Roseomonas</taxon>
    </lineage>
</organism>
<keyword evidence="2" id="KW-0732">Signal</keyword>
<dbReference type="Proteomes" id="UP001139516">
    <property type="component" value="Unassembled WGS sequence"/>
</dbReference>
<sequence>MNQYPAGRRQAMGAAVVGLGLLSMAPAAPARAQQAAAPAQRAAYVPRFVTSPDGVRLATYEFGNPQGPAILFLHGYAQAALSWDRQLQDPELARAFRMVAIDLRGHGMSAKPEGDAFYKPGRVWADDVRGVIDGLGLRRPVLVGWSYAGRLIGDYLTAHGAEALAGINYVDASSTLGDPAFLGPAAALLGPQAMLAPALDGFIEGTARFLRECFATQPEAADFQTMLAFNMLAPHHVRSGLAGRPADYVAVLKALRLPVLVTHGEKDRVLTPALARFTAATVPGARLSLYAESGHSPFWEEPARFNRELAEFVKQAQGTR</sequence>
<evidence type="ECO:0000256" key="2">
    <source>
        <dbReference type="SAM" id="SignalP"/>
    </source>
</evidence>
<dbReference type="InterPro" id="IPR006311">
    <property type="entry name" value="TAT_signal"/>
</dbReference>
<dbReference type="Gene3D" id="3.40.50.1820">
    <property type="entry name" value="alpha/beta hydrolase"/>
    <property type="match status" value="1"/>
</dbReference>
<keyword evidence="1 4" id="KW-0378">Hydrolase</keyword>
<dbReference type="EMBL" id="JALPRX010000120">
    <property type="protein sequence ID" value="MCK8787370.1"/>
    <property type="molecule type" value="Genomic_DNA"/>
</dbReference>
<feature type="domain" description="AB hydrolase-1" evidence="3">
    <location>
        <begin position="70"/>
        <end position="307"/>
    </location>
</feature>
<protein>
    <submittedName>
        <fullName evidence="4">Alpha/beta hydrolase</fullName>
    </submittedName>
</protein>
<dbReference type="SUPFAM" id="SSF53474">
    <property type="entry name" value="alpha/beta-Hydrolases"/>
    <property type="match status" value="1"/>
</dbReference>
<dbReference type="InterPro" id="IPR000639">
    <property type="entry name" value="Epox_hydrolase-like"/>
</dbReference>
<keyword evidence="5" id="KW-1185">Reference proteome</keyword>
<dbReference type="GO" id="GO:0016020">
    <property type="term" value="C:membrane"/>
    <property type="evidence" value="ECO:0007669"/>
    <property type="project" value="TreeGrafter"/>
</dbReference>
<dbReference type="RefSeq" id="WP_248669422.1">
    <property type="nucleotide sequence ID" value="NZ_JALPRX010000120.1"/>
</dbReference>
<dbReference type="InterPro" id="IPR000073">
    <property type="entry name" value="AB_hydrolase_1"/>
</dbReference>
<evidence type="ECO:0000313" key="5">
    <source>
        <dbReference type="Proteomes" id="UP001139516"/>
    </source>
</evidence>
<accession>A0A9X1YE30</accession>
<dbReference type="InterPro" id="IPR029058">
    <property type="entry name" value="AB_hydrolase_fold"/>
</dbReference>
<dbReference type="Pfam" id="PF12697">
    <property type="entry name" value="Abhydrolase_6"/>
    <property type="match status" value="1"/>
</dbReference>
<dbReference type="AlphaFoldDB" id="A0A9X1YE30"/>
<dbReference type="PANTHER" id="PTHR43798:SF31">
    <property type="entry name" value="AB HYDROLASE SUPERFAMILY PROTEIN YCLE"/>
    <property type="match status" value="1"/>
</dbReference>
<dbReference type="PANTHER" id="PTHR43798">
    <property type="entry name" value="MONOACYLGLYCEROL LIPASE"/>
    <property type="match status" value="1"/>
</dbReference>
<name>A0A9X1YE30_9PROT</name>
<proteinExistence type="predicted"/>
<evidence type="ECO:0000259" key="3">
    <source>
        <dbReference type="Pfam" id="PF12697"/>
    </source>
</evidence>
<feature type="chain" id="PRO_5040743803" evidence="2">
    <location>
        <begin position="33"/>
        <end position="320"/>
    </location>
</feature>
<comment type="caution">
    <text evidence="4">The sequence shown here is derived from an EMBL/GenBank/DDBJ whole genome shotgun (WGS) entry which is preliminary data.</text>
</comment>
<gene>
    <name evidence="4" type="ORF">M0638_23655</name>
</gene>
<dbReference type="PRINTS" id="PR00412">
    <property type="entry name" value="EPOXHYDRLASE"/>
</dbReference>
<feature type="signal peptide" evidence="2">
    <location>
        <begin position="1"/>
        <end position="32"/>
    </location>
</feature>